<keyword evidence="4" id="KW-1185">Reference proteome</keyword>
<sequence length="176" mass="19268">MAKQAHVPEFGNWEGGSAPYTAYFENARRGRANGRRMNPNDPEENPEAFQALAGALESPNKPAEGNRSSSNQQRHRARPGRKSGSNDGSNDQNPLSSNQAHQRAASIPKFGEWDEMDPTSGEGFTVMFNRVKQEKHVAAVNPQAPPQPANQHSSKKSKSRCGPSRLASKICCCFLH</sequence>
<evidence type="ECO:0000256" key="1">
    <source>
        <dbReference type="SAM" id="MobiDB-lite"/>
    </source>
</evidence>
<evidence type="ECO:0000259" key="2">
    <source>
        <dbReference type="Pfam" id="PF05627"/>
    </source>
</evidence>
<dbReference type="PANTHER" id="PTHR33159">
    <property type="entry name" value="RPM1-INTERACTING PROTEIN 4 (RIN4) FAMILY PROTEIN"/>
    <property type="match status" value="1"/>
</dbReference>
<dbReference type="GO" id="GO:0005886">
    <property type="term" value="C:plasma membrane"/>
    <property type="evidence" value="ECO:0007669"/>
    <property type="project" value="TreeGrafter"/>
</dbReference>
<feature type="compositionally biased region" description="Polar residues" evidence="1">
    <location>
        <begin position="83"/>
        <end position="101"/>
    </location>
</feature>
<protein>
    <recommendedName>
        <fullName evidence="2">RIN4 pathogenic type III effector avirulence factor Avr cleavage site domain-containing protein</fullName>
    </recommendedName>
</protein>
<dbReference type="PANTHER" id="PTHR33159:SF49">
    <property type="entry name" value="RPM1-INTERACTING PROTEIN 4"/>
    <property type="match status" value="1"/>
</dbReference>
<evidence type="ECO:0000313" key="4">
    <source>
        <dbReference type="Proteomes" id="UP000594263"/>
    </source>
</evidence>
<evidence type="ECO:0000313" key="3">
    <source>
        <dbReference type="EnsemblPlants" id="Kaladp0045s0096.1.v1.1"/>
    </source>
</evidence>
<dbReference type="InterPro" id="IPR040387">
    <property type="entry name" value="RIN4/NOI4"/>
</dbReference>
<dbReference type="Gramene" id="Kaladp0045s0096.1.v1.1">
    <property type="protein sequence ID" value="Kaladp0045s0096.1.v1.1"/>
    <property type="gene ID" value="Kaladp0045s0096.v1.1"/>
</dbReference>
<organism evidence="3 4">
    <name type="scientific">Kalanchoe fedtschenkoi</name>
    <name type="common">Lavender scallops</name>
    <name type="synonym">South American air plant</name>
    <dbReference type="NCBI Taxonomy" id="63787"/>
    <lineage>
        <taxon>Eukaryota</taxon>
        <taxon>Viridiplantae</taxon>
        <taxon>Streptophyta</taxon>
        <taxon>Embryophyta</taxon>
        <taxon>Tracheophyta</taxon>
        <taxon>Spermatophyta</taxon>
        <taxon>Magnoliopsida</taxon>
        <taxon>eudicotyledons</taxon>
        <taxon>Gunneridae</taxon>
        <taxon>Pentapetalae</taxon>
        <taxon>Saxifragales</taxon>
        <taxon>Crassulaceae</taxon>
        <taxon>Kalanchoe</taxon>
    </lineage>
</organism>
<accession>A0A7N0TSN3</accession>
<reference evidence="3" key="1">
    <citation type="submission" date="2021-01" db="UniProtKB">
        <authorList>
            <consortium name="EnsemblPlants"/>
        </authorList>
    </citation>
    <scope>IDENTIFICATION</scope>
</reference>
<feature type="domain" description="RIN4 pathogenic type III effector avirulence factor Avr cleavage site" evidence="2">
    <location>
        <begin position="3"/>
        <end position="31"/>
    </location>
</feature>
<feature type="region of interest" description="Disordered" evidence="1">
    <location>
        <begin position="31"/>
        <end position="165"/>
    </location>
</feature>
<dbReference type="Pfam" id="PF05627">
    <property type="entry name" value="AvrRpt-cleavage"/>
    <property type="match status" value="2"/>
</dbReference>
<name>A0A7N0TSN3_KALFE</name>
<dbReference type="AlphaFoldDB" id="A0A7N0TSN3"/>
<proteinExistence type="predicted"/>
<dbReference type="EnsemblPlants" id="Kaladp0045s0096.1.v1.1">
    <property type="protein sequence ID" value="Kaladp0045s0096.1.v1.1"/>
    <property type="gene ID" value="Kaladp0045s0096.v1.1"/>
</dbReference>
<dbReference type="OMA" id="VWDEQSA"/>
<dbReference type="InterPro" id="IPR008700">
    <property type="entry name" value="TypeIII_avirulence_cleave"/>
</dbReference>
<dbReference type="Proteomes" id="UP000594263">
    <property type="component" value="Unplaced"/>
</dbReference>
<feature type="domain" description="RIN4 pathogenic type III effector avirulence factor Avr cleavage site" evidence="2">
    <location>
        <begin position="102"/>
        <end position="135"/>
    </location>
</feature>